<comment type="function">
    <text evidence="7">Catalyzes the transfer of the diacylglyceryl group from phosphatidylglycerol to the sulfhydryl group of the N-terminal cysteine of a prolipoprotein, the first step in the formation of mature lipoproteins.</text>
</comment>
<comment type="subcellular location">
    <subcellularLocation>
        <location evidence="7">Cell membrane</location>
        <topology evidence="7">Multi-pass membrane protein</topology>
    </subcellularLocation>
</comment>
<feature type="transmembrane region" description="Helical" evidence="7">
    <location>
        <begin position="209"/>
        <end position="226"/>
    </location>
</feature>
<dbReference type="EMBL" id="CACVAU010000025">
    <property type="protein sequence ID" value="CAA6807097.1"/>
    <property type="molecule type" value="Genomic_DNA"/>
</dbReference>
<comment type="catalytic activity">
    <reaction evidence="7">
        <text>L-cysteinyl-[prolipoprotein] + a 1,2-diacyl-sn-glycero-3-phospho-(1'-sn-glycerol) = an S-1,2-diacyl-sn-glyceryl-L-cysteinyl-[prolipoprotein] + sn-glycerol 1-phosphate + H(+)</text>
        <dbReference type="Rhea" id="RHEA:56712"/>
        <dbReference type="Rhea" id="RHEA-COMP:14679"/>
        <dbReference type="Rhea" id="RHEA-COMP:14680"/>
        <dbReference type="ChEBI" id="CHEBI:15378"/>
        <dbReference type="ChEBI" id="CHEBI:29950"/>
        <dbReference type="ChEBI" id="CHEBI:57685"/>
        <dbReference type="ChEBI" id="CHEBI:64716"/>
        <dbReference type="ChEBI" id="CHEBI:140658"/>
        <dbReference type="EC" id="2.5.1.145"/>
    </reaction>
</comment>
<feature type="transmembrane region" description="Helical" evidence="7">
    <location>
        <begin position="184"/>
        <end position="202"/>
    </location>
</feature>
<dbReference type="HAMAP" id="MF_01147">
    <property type="entry name" value="Lgt"/>
    <property type="match status" value="1"/>
</dbReference>
<keyword evidence="3 7" id="KW-0808">Transferase</keyword>
<dbReference type="GO" id="GO:0005886">
    <property type="term" value="C:plasma membrane"/>
    <property type="evidence" value="ECO:0007669"/>
    <property type="project" value="UniProtKB-SubCell"/>
</dbReference>
<keyword evidence="5 7" id="KW-1133">Transmembrane helix</keyword>
<evidence type="ECO:0000256" key="2">
    <source>
        <dbReference type="ARBA" id="ARBA00022475"/>
    </source>
</evidence>
<evidence type="ECO:0000256" key="6">
    <source>
        <dbReference type="ARBA" id="ARBA00023136"/>
    </source>
</evidence>
<evidence type="ECO:0000256" key="4">
    <source>
        <dbReference type="ARBA" id="ARBA00022692"/>
    </source>
</evidence>
<comment type="similarity">
    <text evidence="1 7">Belongs to the Lgt family.</text>
</comment>
<feature type="transmembrane region" description="Helical" evidence="7">
    <location>
        <begin position="20"/>
        <end position="40"/>
    </location>
</feature>
<dbReference type="EC" id="2.5.1.145" evidence="7"/>
<feature type="transmembrane region" description="Helical" evidence="7">
    <location>
        <begin position="109"/>
        <end position="126"/>
    </location>
</feature>
<protein>
    <recommendedName>
        <fullName evidence="7">Phosphatidylglycerol--prolipoprotein diacylglyceryl transferase</fullName>
        <ecNumber evidence="7">2.5.1.145</ecNumber>
    </recommendedName>
</protein>
<dbReference type="UniPathway" id="UPA00664"/>
<feature type="transmembrane region" description="Helical" evidence="7">
    <location>
        <begin position="133"/>
        <end position="153"/>
    </location>
</feature>
<proteinExistence type="inferred from homology"/>
<keyword evidence="8" id="KW-0449">Lipoprotein</keyword>
<evidence type="ECO:0000256" key="5">
    <source>
        <dbReference type="ARBA" id="ARBA00022989"/>
    </source>
</evidence>
<feature type="transmembrane region" description="Helical" evidence="7">
    <location>
        <begin position="60"/>
        <end position="79"/>
    </location>
</feature>
<keyword evidence="8" id="KW-0328">Glycosyltransferase</keyword>
<dbReference type="PANTHER" id="PTHR30589">
    <property type="entry name" value="PROLIPOPROTEIN DIACYLGLYCERYL TRANSFERASE"/>
    <property type="match status" value="1"/>
</dbReference>
<reference evidence="8" key="1">
    <citation type="submission" date="2020-01" db="EMBL/GenBank/DDBJ databases">
        <authorList>
            <person name="Meier V. D."/>
            <person name="Meier V D."/>
        </authorList>
    </citation>
    <scope>NUCLEOTIDE SEQUENCE</scope>
    <source>
        <strain evidence="8">HLG_WM_MAG_05</strain>
    </source>
</reference>
<comment type="pathway">
    <text evidence="7">Protein modification; lipoprotein biosynthesis (diacylglyceryl transfer).</text>
</comment>
<dbReference type="InterPro" id="IPR001640">
    <property type="entry name" value="Lgt"/>
</dbReference>
<keyword evidence="6 7" id="KW-0472">Membrane</keyword>
<accession>A0A6S6SNS7</accession>
<dbReference type="GO" id="GO:0042158">
    <property type="term" value="P:lipoprotein biosynthetic process"/>
    <property type="evidence" value="ECO:0007669"/>
    <property type="project" value="UniProtKB-UniRule"/>
</dbReference>
<dbReference type="Pfam" id="PF01790">
    <property type="entry name" value="LGT"/>
    <property type="match status" value="1"/>
</dbReference>
<keyword evidence="4 7" id="KW-0812">Transmembrane</keyword>
<dbReference type="PROSITE" id="PS01311">
    <property type="entry name" value="LGT"/>
    <property type="match status" value="1"/>
</dbReference>
<dbReference type="AlphaFoldDB" id="A0A6S6SNS7"/>
<keyword evidence="2 7" id="KW-1003">Cell membrane</keyword>
<dbReference type="GO" id="GO:0008961">
    <property type="term" value="F:phosphatidylglycerol-prolipoprotein diacylglyceryl transferase activity"/>
    <property type="evidence" value="ECO:0007669"/>
    <property type="project" value="UniProtKB-UniRule"/>
</dbReference>
<feature type="binding site" evidence="7">
    <location>
        <position position="152"/>
    </location>
    <ligand>
        <name>a 1,2-diacyl-sn-glycero-3-phospho-(1'-sn-glycerol)</name>
        <dbReference type="ChEBI" id="CHEBI:64716"/>
    </ligand>
</feature>
<evidence type="ECO:0000256" key="7">
    <source>
        <dbReference type="HAMAP-Rule" id="MF_01147"/>
    </source>
</evidence>
<sequence>MEYWNHIYEHFNPVAVDFGFISVHWYGIMYISALLVALWFAKWIIKKDRMPIAEEIIDSYFIWIEVGIILGARIWYILFYDPNTMYYLSQPWQIFNPFSNGEFVGIRGMSYHGAVVGAAIGSYLFARRNPGQIYKILDVVALAVPVGFVFGRIGNFLNQELVGRATDVPWGIYVDGVLRHPSQLYEGFLEGILIAIIIYLIRKRRTFDGALIGVYGVLYGSARFIAEFWRQPDIQLGYLYGDWLTMGQIQSVIMIMFSLGLYLFIKIYSKKNDINSANGDKKKSVKKG</sequence>
<dbReference type="PANTHER" id="PTHR30589:SF0">
    <property type="entry name" value="PHOSPHATIDYLGLYCEROL--PROLIPOPROTEIN DIACYLGLYCERYL TRANSFERASE"/>
    <property type="match status" value="1"/>
</dbReference>
<evidence type="ECO:0000256" key="1">
    <source>
        <dbReference type="ARBA" id="ARBA00007150"/>
    </source>
</evidence>
<dbReference type="NCBIfam" id="TIGR00544">
    <property type="entry name" value="lgt"/>
    <property type="match status" value="1"/>
</dbReference>
<evidence type="ECO:0000256" key="3">
    <source>
        <dbReference type="ARBA" id="ARBA00022679"/>
    </source>
</evidence>
<organism evidence="8">
    <name type="scientific">uncultured Sulfurovum sp</name>
    <dbReference type="NCBI Taxonomy" id="269237"/>
    <lineage>
        <taxon>Bacteria</taxon>
        <taxon>Pseudomonadati</taxon>
        <taxon>Campylobacterota</taxon>
        <taxon>Epsilonproteobacteria</taxon>
        <taxon>Campylobacterales</taxon>
        <taxon>Sulfurovaceae</taxon>
        <taxon>Sulfurovum</taxon>
        <taxon>environmental samples</taxon>
    </lineage>
</organism>
<gene>
    <name evidence="7" type="primary">lgt</name>
    <name evidence="8" type="ORF">HELGO_WM13004</name>
</gene>
<name>A0A6S6SNS7_9BACT</name>
<feature type="transmembrane region" description="Helical" evidence="7">
    <location>
        <begin position="246"/>
        <end position="265"/>
    </location>
</feature>
<evidence type="ECO:0000313" key="8">
    <source>
        <dbReference type="EMBL" id="CAA6807097.1"/>
    </source>
</evidence>